<proteinExistence type="predicted"/>
<evidence type="ECO:0000313" key="1">
    <source>
        <dbReference type="EMBL" id="VVC03078.1"/>
    </source>
</evidence>
<dbReference type="AlphaFoldDB" id="A0A5E4LPP4"/>
<protein>
    <submittedName>
        <fullName evidence="1">Uncharacterized protein</fullName>
    </submittedName>
</protein>
<organism evidence="1 2">
    <name type="scientific">Candidatus Bilamarchaeum dharawalense</name>
    <dbReference type="NCBI Taxonomy" id="2885759"/>
    <lineage>
        <taxon>Archaea</taxon>
        <taxon>Candidatus Micrarchaeota</taxon>
        <taxon>Candidatus Micrarchaeia</taxon>
        <taxon>Candidatus Anstonellales</taxon>
        <taxon>Candidatus Bilamarchaeaceae</taxon>
        <taxon>Candidatus Bilamarchaeum</taxon>
    </lineage>
</organism>
<reference evidence="1 2" key="1">
    <citation type="submission" date="2019-08" db="EMBL/GenBank/DDBJ databases">
        <authorList>
            <person name="Vazquez-Campos X."/>
        </authorList>
    </citation>
    <scope>NUCLEOTIDE SEQUENCE [LARGE SCALE GENOMIC DNA]</scope>
    <source>
        <strain evidence="1">LFW-283_2</strain>
    </source>
</reference>
<accession>A0A5E4LPP4</accession>
<comment type="caution">
    <text evidence="1">The sequence shown here is derived from an EMBL/GenBank/DDBJ whole genome shotgun (WGS) entry which is preliminary data.</text>
</comment>
<name>A0A5E4LPP4_9ARCH</name>
<sequence length="472" mass="53495">MGELTIRYRPKCIDPAVLARSFRALYLKPNVVPPSKLEEYQKTIAAALYDLNKTRRQQAVEDLPRDAEVLAYVIENSHFNDSVKATLRKLIGMVDTIDNTKILYGIAQLGISDEDRTIIANRLGALEIEDWMSGFVIANSMDKGIITRVILRLSDNFEALAEIVDNMFVLSRFIETEFLTLAKNLALEILTRNIDNIESPQILVIIADHAEDEAKAKAVAKIKLEPETEEIDLFAPIEDIRVLSCMVRNREHDDQWKNAVRKLSLRLDELTPADLVLVAIYSEDAQARGRVLDFFAKPMNFDADLVVDIMAFTEYEDTRAGATRISAAGNRATERTTTPATIPEVVFEDLESPLLVKLKALEEPADAQERSRVIEELWMELPEMDGSSLITVVKHCEDRGIQNLALNYVPAKLKELSRMELEFVVINHPDIEPRQEALNLLIKMNWVQDNLQRIYTYSTDPTVRAKAMQAII</sequence>
<dbReference type="EMBL" id="CABMJJ010000005">
    <property type="protein sequence ID" value="VVC03078.1"/>
    <property type="molecule type" value="Genomic_DNA"/>
</dbReference>
<dbReference type="Proteomes" id="UP000789941">
    <property type="component" value="Unassembled WGS sequence"/>
</dbReference>
<gene>
    <name evidence="1" type="ORF">LFW2832_00177</name>
</gene>
<evidence type="ECO:0000313" key="2">
    <source>
        <dbReference type="Proteomes" id="UP000789941"/>
    </source>
</evidence>